<keyword evidence="3" id="KW-1185">Reference proteome</keyword>
<feature type="transmembrane region" description="Helical" evidence="1">
    <location>
        <begin position="119"/>
        <end position="139"/>
    </location>
</feature>
<gene>
    <name evidence="2" type="ORF">DQQ10_08400</name>
</gene>
<dbReference type="Proteomes" id="UP000251889">
    <property type="component" value="Unassembled WGS sequence"/>
</dbReference>
<keyword evidence="1" id="KW-0472">Membrane</keyword>
<dbReference type="Pfam" id="PF11667">
    <property type="entry name" value="DUF3267"/>
    <property type="match status" value="1"/>
</dbReference>
<feature type="transmembrane region" description="Helical" evidence="1">
    <location>
        <begin position="58"/>
        <end position="77"/>
    </location>
</feature>
<protein>
    <submittedName>
        <fullName evidence="2">DUF3267 domain-containing protein</fullName>
    </submittedName>
</protein>
<evidence type="ECO:0000313" key="3">
    <source>
        <dbReference type="Proteomes" id="UP000251889"/>
    </source>
</evidence>
<accession>A0A364Y606</accession>
<dbReference type="AlphaFoldDB" id="A0A364Y606"/>
<feature type="transmembrane region" description="Helical" evidence="1">
    <location>
        <begin position="145"/>
        <end position="165"/>
    </location>
</feature>
<sequence>MKREVVINPLKINLYMALLFVPTVAVMGMLFYLCWHNQFSLANVRLYMQENVDWLKAMMPWIILGSLLGGIIAHELLHGLTWARFTSNGINSIRFGFIWKALTPYCHCTEALPIKAYRLGVAMPGIALGILPLVVAFLAGHVGLFLFGIMFTIAAGGDFAILYLIRQEKSNMMVLDHPHKIGCIIFSPAQ</sequence>
<dbReference type="InterPro" id="IPR021683">
    <property type="entry name" value="DUF3267"/>
</dbReference>
<keyword evidence="1" id="KW-0812">Transmembrane</keyword>
<reference evidence="2 3" key="1">
    <citation type="submission" date="2018-06" db="EMBL/GenBank/DDBJ databases">
        <title>Chryseolinea flavus sp. nov., a member of the phylum Bacteroidetes isolated from soil.</title>
        <authorList>
            <person name="Li Y."/>
            <person name="Wang J."/>
        </authorList>
    </citation>
    <scope>NUCLEOTIDE SEQUENCE [LARGE SCALE GENOMIC DNA]</scope>
    <source>
        <strain evidence="2 3">SDU1-6</strain>
    </source>
</reference>
<evidence type="ECO:0000256" key="1">
    <source>
        <dbReference type="SAM" id="Phobius"/>
    </source>
</evidence>
<name>A0A364Y606_9BACT</name>
<feature type="transmembrane region" description="Helical" evidence="1">
    <location>
        <begin position="12"/>
        <end position="38"/>
    </location>
</feature>
<keyword evidence="1" id="KW-1133">Transmembrane helix</keyword>
<organism evidence="2 3">
    <name type="scientific">Pseudochryseolinea flava</name>
    <dbReference type="NCBI Taxonomy" id="2059302"/>
    <lineage>
        <taxon>Bacteria</taxon>
        <taxon>Pseudomonadati</taxon>
        <taxon>Bacteroidota</taxon>
        <taxon>Cytophagia</taxon>
        <taxon>Cytophagales</taxon>
        <taxon>Fulvivirgaceae</taxon>
        <taxon>Pseudochryseolinea</taxon>
    </lineage>
</organism>
<comment type="caution">
    <text evidence="2">The sequence shown here is derived from an EMBL/GenBank/DDBJ whole genome shotgun (WGS) entry which is preliminary data.</text>
</comment>
<proteinExistence type="predicted"/>
<dbReference type="EMBL" id="QMFY01000003">
    <property type="protein sequence ID" value="RAW01665.1"/>
    <property type="molecule type" value="Genomic_DNA"/>
</dbReference>
<evidence type="ECO:0000313" key="2">
    <source>
        <dbReference type="EMBL" id="RAW01665.1"/>
    </source>
</evidence>